<dbReference type="OrthoDB" id="2376620at2759"/>
<organism evidence="1 2">
    <name type="scientific">Diversispora epigaea</name>
    <dbReference type="NCBI Taxonomy" id="1348612"/>
    <lineage>
        <taxon>Eukaryota</taxon>
        <taxon>Fungi</taxon>
        <taxon>Fungi incertae sedis</taxon>
        <taxon>Mucoromycota</taxon>
        <taxon>Glomeromycotina</taxon>
        <taxon>Glomeromycetes</taxon>
        <taxon>Diversisporales</taxon>
        <taxon>Diversisporaceae</taxon>
        <taxon>Diversispora</taxon>
    </lineage>
</organism>
<sequence length="87" mass="10366">MEKKKWLYLELLLNIYRSRLTDCWKHDENSRPDSSQVVKNLFEIIISDANFKNETPQLLPHNVTDEVISIGLKKLNIAWKRYHAIIE</sequence>
<keyword evidence="2" id="KW-1185">Reference proteome</keyword>
<dbReference type="EMBL" id="PQFF01000335">
    <property type="protein sequence ID" value="RHZ58569.1"/>
    <property type="molecule type" value="Genomic_DNA"/>
</dbReference>
<reference evidence="1 2" key="1">
    <citation type="submission" date="2018-08" db="EMBL/GenBank/DDBJ databases">
        <title>Genome and evolution of the arbuscular mycorrhizal fungus Diversispora epigaea (formerly Glomus versiforme) and its bacterial endosymbionts.</title>
        <authorList>
            <person name="Sun X."/>
            <person name="Fei Z."/>
            <person name="Harrison M."/>
        </authorList>
    </citation>
    <scope>NUCLEOTIDE SEQUENCE [LARGE SCALE GENOMIC DNA]</scope>
    <source>
        <strain evidence="1 2">IT104</strain>
    </source>
</reference>
<proteinExistence type="predicted"/>
<name>A0A397H7E1_9GLOM</name>
<evidence type="ECO:0000313" key="1">
    <source>
        <dbReference type="EMBL" id="RHZ58569.1"/>
    </source>
</evidence>
<comment type="caution">
    <text evidence="1">The sequence shown here is derived from an EMBL/GenBank/DDBJ whole genome shotgun (WGS) entry which is preliminary data.</text>
</comment>
<gene>
    <name evidence="1" type="ORF">Glove_372g97</name>
</gene>
<dbReference type="AlphaFoldDB" id="A0A397H7E1"/>
<dbReference type="Proteomes" id="UP000266861">
    <property type="component" value="Unassembled WGS sequence"/>
</dbReference>
<protein>
    <submittedName>
        <fullName evidence="1">Uncharacterized protein</fullName>
    </submittedName>
</protein>
<evidence type="ECO:0000313" key="2">
    <source>
        <dbReference type="Proteomes" id="UP000266861"/>
    </source>
</evidence>
<accession>A0A397H7E1</accession>